<accession>A0ABW4W2R4</accession>
<feature type="transmembrane region" description="Helical" evidence="1">
    <location>
        <begin position="69"/>
        <end position="92"/>
    </location>
</feature>
<dbReference type="RefSeq" id="WP_377557459.1">
    <property type="nucleotide sequence ID" value="NZ_JBHUMI010000017.1"/>
</dbReference>
<name>A0ABW4W2R4_9BACI</name>
<sequence length="94" mass="9961">MDIVQSVITISAVLGALAIILGFLLIKLFQHATYLFYFPSLVLFGSGIVFILSTMALEGIEILGAGLGGWGIAALFASLLSFFVTTVTDVYARA</sequence>
<evidence type="ECO:0000313" key="3">
    <source>
        <dbReference type="Proteomes" id="UP001597383"/>
    </source>
</evidence>
<organism evidence="2 3">
    <name type="scientific">Ornithinibacillus salinisoli</name>
    <dbReference type="NCBI Taxonomy" id="1848459"/>
    <lineage>
        <taxon>Bacteria</taxon>
        <taxon>Bacillati</taxon>
        <taxon>Bacillota</taxon>
        <taxon>Bacilli</taxon>
        <taxon>Bacillales</taxon>
        <taxon>Bacillaceae</taxon>
        <taxon>Ornithinibacillus</taxon>
    </lineage>
</organism>
<dbReference type="EMBL" id="JBHUHQ010000016">
    <property type="protein sequence ID" value="MFD2044862.1"/>
    <property type="molecule type" value="Genomic_DNA"/>
</dbReference>
<keyword evidence="1" id="KW-1133">Transmembrane helix</keyword>
<feature type="transmembrane region" description="Helical" evidence="1">
    <location>
        <begin position="35"/>
        <end position="57"/>
    </location>
</feature>
<reference evidence="3" key="1">
    <citation type="journal article" date="2019" name="Int. J. Syst. Evol. Microbiol.">
        <title>The Global Catalogue of Microorganisms (GCM) 10K type strain sequencing project: providing services to taxonomists for standard genome sequencing and annotation.</title>
        <authorList>
            <consortium name="The Broad Institute Genomics Platform"/>
            <consortium name="The Broad Institute Genome Sequencing Center for Infectious Disease"/>
            <person name="Wu L."/>
            <person name="Ma J."/>
        </authorList>
    </citation>
    <scope>NUCLEOTIDE SEQUENCE [LARGE SCALE GENOMIC DNA]</scope>
    <source>
        <strain evidence="3">R28</strain>
    </source>
</reference>
<keyword evidence="1" id="KW-0472">Membrane</keyword>
<comment type="caution">
    <text evidence="2">The sequence shown here is derived from an EMBL/GenBank/DDBJ whole genome shotgun (WGS) entry which is preliminary data.</text>
</comment>
<evidence type="ECO:0000256" key="1">
    <source>
        <dbReference type="SAM" id="Phobius"/>
    </source>
</evidence>
<proteinExistence type="predicted"/>
<keyword evidence="3" id="KW-1185">Reference proteome</keyword>
<protein>
    <submittedName>
        <fullName evidence="2">Uncharacterized protein</fullName>
    </submittedName>
</protein>
<gene>
    <name evidence="2" type="ORF">ACFSJF_11330</name>
</gene>
<feature type="transmembrane region" description="Helical" evidence="1">
    <location>
        <begin position="6"/>
        <end position="26"/>
    </location>
</feature>
<keyword evidence="1" id="KW-0812">Transmembrane</keyword>
<evidence type="ECO:0000313" key="2">
    <source>
        <dbReference type="EMBL" id="MFD2044862.1"/>
    </source>
</evidence>
<dbReference type="Proteomes" id="UP001597383">
    <property type="component" value="Unassembled WGS sequence"/>
</dbReference>